<organism evidence="1 2">
    <name type="scientific">Hymenobacter ruricola</name>
    <dbReference type="NCBI Taxonomy" id="2791023"/>
    <lineage>
        <taxon>Bacteria</taxon>
        <taxon>Pseudomonadati</taxon>
        <taxon>Bacteroidota</taxon>
        <taxon>Cytophagia</taxon>
        <taxon>Cytophagales</taxon>
        <taxon>Hymenobacteraceae</taxon>
        <taxon>Hymenobacter</taxon>
    </lineage>
</organism>
<comment type="caution">
    <text evidence="1">The sequence shown here is derived from an EMBL/GenBank/DDBJ whole genome shotgun (WGS) entry which is preliminary data.</text>
</comment>
<name>A0ABS0I8U3_9BACT</name>
<evidence type="ECO:0000313" key="2">
    <source>
        <dbReference type="Proteomes" id="UP000618931"/>
    </source>
</evidence>
<sequence>MITPKAFGCIIKHFDEIDKVVSSRMTRKRPWSEPSLTSLLCDMLDEETQADGKINYTFEQLQNDLKSEDGLFGVNLYIETIEFNPAHERYISQSDIGLRLVFDNKIEPSLSWTRPYLLQAKRLFPKSITPLTYPESSGFTSFDKNQKARIDLMNKLLGDNYLKYLLFCPRPDGVDDDTKVKLAYLRNTTLSKQIFDFTSGLEIYKELVTGAETLKAGIFLIDTDNANPSFGQVHAGILNSTFPLGWFIAMNFSDNDRFLQQQRLVEKNSRTSSNFDSNKLVNGILTGDEKEVNELVKRIKEISNETFPDNIQLLPKHTITIRVSVGEQINPDNRRIKSQ</sequence>
<reference evidence="1 2" key="1">
    <citation type="submission" date="2020-11" db="EMBL/GenBank/DDBJ databases">
        <authorList>
            <person name="Kim M.K."/>
        </authorList>
    </citation>
    <scope>NUCLEOTIDE SEQUENCE [LARGE SCALE GENOMIC DNA]</scope>
    <source>
        <strain evidence="1 2">BT662</strain>
    </source>
</reference>
<dbReference type="EMBL" id="JADQDM010000014">
    <property type="protein sequence ID" value="MBF9223383.1"/>
    <property type="molecule type" value="Genomic_DNA"/>
</dbReference>
<proteinExistence type="predicted"/>
<dbReference type="Proteomes" id="UP000618931">
    <property type="component" value="Unassembled WGS sequence"/>
</dbReference>
<dbReference type="RefSeq" id="WP_196294822.1">
    <property type="nucleotide sequence ID" value="NZ_JADQDM010000014.1"/>
</dbReference>
<keyword evidence="2" id="KW-1185">Reference proteome</keyword>
<gene>
    <name evidence="1" type="ORF">I2H31_19915</name>
</gene>
<accession>A0ABS0I8U3</accession>
<protein>
    <submittedName>
        <fullName evidence="1">Uncharacterized protein</fullName>
    </submittedName>
</protein>
<evidence type="ECO:0000313" key="1">
    <source>
        <dbReference type="EMBL" id="MBF9223383.1"/>
    </source>
</evidence>